<evidence type="ECO:0000256" key="3">
    <source>
        <dbReference type="ARBA" id="ARBA00023163"/>
    </source>
</evidence>
<protein>
    <submittedName>
        <fullName evidence="5">MerR family transcriptional regulator</fullName>
    </submittedName>
</protein>
<gene>
    <name evidence="5" type="ORF">Y261_15120</name>
</gene>
<dbReference type="Proteomes" id="UP000336166">
    <property type="component" value="Unassembled WGS sequence"/>
</dbReference>
<dbReference type="PANTHER" id="PTHR30204">
    <property type="entry name" value="REDOX-CYCLING DRUG-SENSING TRANSCRIPTIONAL ACTIVATOR SOXR"/>
    <property type="match status" value="1"/>
</dbReference>
<comment type="caution">
    <text evidence="5">The sequence shown here is derived from an EMBL/GenBank/DDBJ whole genome shotgun (WGS) entry which is preliminary data.</text>
</comment>
<accession>A0AAN3BFB7</accession>
<dbReference type="InterPro" id="IPR000551">
    <property type="entry name" value="MerR-type_HTH_dom"/>
</dbReference>
<evidence type="ECO:0000313" key="6">
    <source>
        <dbReference type="Proteomes" id="UP000336166"/>
    </source>
</evidence>
<evidence type="ECO:0000259" key="4">
    <source>
        <dbReference type="PROSITE" id="PS50937"/>
    </source>
</evidence>
<evidence type="ECO:0000313" key="5">
    <source>
        <dbReference type="EMBL" id="EAE2355666.1"/>
    </source>
</evidence>
<dbReference type="GO" id="GO:0003700">
    <property type="term" value="F:DNA-binding transcription factor activity"/>
    <property type="evidence" value="ECO:0007669"/>
    <property type="project" value="InterPro"/>
</dbReference>
<dbReference type="Gene3D" id="1.10.1660.10">
    <property type="match status" value="1"/>
</dbReference>
<dbReference type="InterPro" id="IPR009061">
    <property type="entry name" value="DNA-bd_dom_put_sf"/>
</dbReference>
<evidence type="ECO:0000256" key="2">
    <source>
        <dbReference type="ARBA" id="ARBA00023125"/>
    </source>
</evidence>
<reference evidence="5 6" key="1">
    <citation type="submission" date="2018-06" db="EMBL/GenBank/DDBJ databases">
        <authorList>
            <consortium name="PulseNet: The National Subtyping Network for Foodborne Disease Surveillance"/>
            <person name="Tarr C.L."/>
            <person name="Trees E."/>
            <person name="Katz L.S."/>
            <person name="Carleton-Romer H.A."/>
            <person name="Stroika S."/>
            <person name="Kucerova Z."/>
            <person name="Roache K.F."/>
            <person name="Sabol A.L."/>
            <person name="Besser J."/>
            <person name="Gerner-Smidt P."/>
        </authorList>
    </citation>
    <scope>NUCLEOTIDE SEQUENCE [LARGE SCALE GENOMIC DNA]</scope>
    <source>
        <strain evidence="5 6">PNUSAL000134</strain>
    </source>
</reference>
<dbReference type="SMART" id="SM00422">
    <property type="entry name" value="HTH_MERR"/>
    <property type="match status" value="1"/>
</dbReference>
<dbReference type="InterPro" id="IPR047057">
    <property type="entry name" value="MerR_fam"/>
</dbReference>
<feature type="domain" description="HTH merR-type" evidence="4">
    <location>
        <begin position="1"/>
        <end position="71"/>
    </location>
</feature>
<dbReference type="GO" id="GO:0003677">
    <property type="term" value="F:DNA binding"/>
    <property type="evidence" value="ECO:0007669"/>
    <property type="project" value="UniProtKB-KW"/>
</dbReference>
<dbReference type="PANTHER" id="PTHR30204:SF94">
    <property type="entry name" value="HEAVY METAL-DEPENDENT TRANSCRIPTIONAL REGULATOR HI_0293-RELATED"/>
    <property type="match status" value="1"/>
</dbReference>
<keyword evidence="1" id="KW-0805">Transcription regulation</keyword>
<keyword evidence="3" id="KW-0804">Transcription</keyword>
<proteinExistence type="predicted"/>
<evidence type="ECO:0000256" key="1">
    <source>
        <dbReference type="ARBA" id="ARBA00023015"/>
    </source>
</evidence>
<dbReference type="PROSITE" id="PS50937">
    <property type="entry name" value="HTH_MERR_2"/>
    <property type="match status" value="1"/>
</dbReference>
<dbReference type="Pfam" id="PF13411">
    <property type="entry name" value="MerR_1"/>
    <property type="match status" value="1"/>
</dbReference>
<keyword evidence="2" id="KW-0238">DNA-binding</keyword>
<organism evidence="5 6">
    <name type="scientific">Listeria monocytogenes</name>
    <dbReference type="NCBI Taxonomy" id="1639"/>
    <lineage>
        <taxon>Bacteria</taxon>
        <taxon>Bacillati</taxon>
        <taxon>Bacillota</taxon>
        <taxon>Bacilli</taxon>
        <taxon>Bacillales</taxon>
        <taxon>Listeriaceae</taxon>
        <taxon>Listeria</taxon>
    </lineage>
</organism>
<dbReference type="AlphaFoldDB" id="A0AAN3BFB7"/>
<name>A0AAN3BFB7_LISMN</name>
<dbReference type="EMBL" id="AAAREG010000034">
    <property type="protein sequence ID" value="EAE2355666.1"/>
    <property type="molecule type" value="Genomic_DNA"/>
</dbReference>
<sequence>MYKRIGEVKKIIGISTRTIRYYEEIGLITKIKRDSSNYRAISEDDIYILTMITHFRSAGWSVDEIRKLLESNNQDEIKRQYLIALKEERAKVNRLIKMIDNYFDK</sequence>
<dbReference type="SUPFAM" id="SSF46955">
    <property type="entry name" value="Putative DNA-binding domain"/>
    <property type="match status" value="1"/>
</dbReference>